<keyword evidence="8" id="KW-0482">Metalloprotease</keyword>
<feature type="domain" description="Peptidase M1 membrane alanine aminopeptidase" evidence="9">
    <location>
        <begin position="247"/>
        <end position="448"/>
    </location>
</feature>
<dbReference type="PRINTS" id="PR00756">
    <property type="entry name" value="ALADIPTASE"/>
</dbReference>
<name>A0A381PLL9_9ZZZZ</name>
<evidence type="ECO:0000256" key="6">
    <source>
        <dbReference type="ARBA" id="ARBA00022801"/>
    </source>
</evidence>
<evidence type="ECO:0000313" key="11">
    <source>
        <dbReference type="EMBL" id="SUZ66343.1"/>
    </source>
</evidence>
<dbReference type="InterPro" id="IPR027268">
    <property type="entry name" value="Peptidase_M4/M1_CTD_sf"/>
</dbReference>
<dbReference type="SUPFAM" id="SSF63737">
    <property type="entry name" value="Leukotriene A4 hydrolase N-terminal domain"/>
    <property type="match status" value="1"/>
</dbReference>
<dbReference type="Pfam" id="PF01433">
    <property type="entry name" value="Peptidase_M1"/>
    <property type="match status" value="1"/>
</dbReference>
<comment type="cofactor">
    <cofactor evidence="1">
        <name>Zn(2+)</name>
        <dbReference type="ChEBI" id="CHEBI:29105"/>
    </cofactor>
</comment>
<gene>
    <name evidence="11" type="ORF">METZ01_LOCUS19197</name>
</gene>
<evidence type="ECO:0000259" key="10">
    <source>
        <dbReference type="Pfam" id="PF17900"/>
    </source>
</evidence>
<dbReference type="AlphaFoldDB" id="A0A381PLL9"/>
<dbReference type="Pfam" id="PF17900">
    <property type="entry name" value="Peptidase_M1_N"/>
    <property type="match status" value="1"/>
</dbReference>
<proteinExistence type="inferred from homology"/>
<dbReference type="GO" id="GO:0070006">
    <property type="term" value="F:metalloaminopeptidase activity"/>
    <property type="evidence" value="ECO:0007669"/>
    <property type="project" value="TreeGrafter"/>
</dbReference>
<dbReference type="PANTHER" id="PTHR11533">
    <property type="entry name" value="PROTEASE M1 ZINC METALLOPROTEASE"/>
    <property type="match status" value="1"/>
</dbReference>
<dbReference type="Gene3D" id="1.10.390.10">
    <property type="entry name" value="Neutral Protease Domain 2"/>
    <property type="match status" value="1"/>
</dbReference>
<evidence type="ECO:0000256" key="7">
    <source>
        <dbReference type="ARBA" id="ARBA00022833"/>
    </source>
</evidence>
<dbReference type="GO" id="GO:0006508">
    <property type="term" value="P:proteolysis"/>
    <property type="evidence" value="ECO:0007669"/>
    <property type="project" value="UniProtKB-KW"/>
</dbReference>
<evidence type="ECO:0000256" key="3">
    <source>
        <dbReference type="ARBA" id="ARBA00022438"/>
    </source>
</evidence>
<dbReference type="EMBL" id="UINC01000982">
    <property type="protein sequence ID" value="SUZ66343.1"/>
    <property type="molecule type" value="Genomic_DNA"/>
</dbReference>
<dbReference type="InterPro" id="IPR050344">
    <property type="entry name" value="Peptidase_M1_aminopeptidases"/>
</dbReference>
<evidence type="ECO:0000259" key="9">
    <source>
        <dbReference type="Pfam" id="PF01433"/>
    </source>
</evidence>
<reference evidence="11" key="1">
    <citation type="submission" date="2018-05" db="EMBL/GenBank/DDBJ databases">
        <authorList>
            <person name="Lanie J.A."/>
            <person name="Ng W.-L."/>
            <person name="Kazmierczak K.M."/>
            <person name="Andrzejewski T.M."/>
            <person name="Davidsen T.M."/>
            <person name="Wayne K.J."/>
            <person name="Tettelin H."/>
            <person name="Glass J.I."/>
            <person name="Rusch D."/>
            <person name="Podicherti R."/>
            <person name="Tsui H.-C.T."/>
            <person name="Winkler M.E."/>
        </authorList>
    </citation>
    <scope>NUCLEOTIDE SEQUENCE</scope>
</reference>
<evidence type="ECO:0000256" key="4">
    <source>
        <dbReference type="ARBA" id="ARBA00022670"/>
    </source>
</evidence>
<dbReference type="InterPro" id="IPR014782">
    <property type="entry name" value="Peptidase_M1_dom"/>
</dbReference>
<accession>A0A381PLL9</accession>
<dbReference type="GO" id="GO:0005737">
    <property type="term" value="C:cytoplasm"/>
    <property type="evidence" value="ECO:0007669"/>
    <property type="project" value="TreeGrafter"/>
</dbReference>
<comment type="similarity">
    <text evidence="2">Belongs to the peptidase M1 family.</text>
</comment>
<dbReference type="InterPro" id="IPR001930">
    <property type="entry name" value="Peptidase_M1"/>
</dbReference>
<keyword evidence="3" id="KW-0031">Aminopeptidase</keyword>
<organism evidence="11">
    <name type="scientific">marine metagenome</name>
    <dbReference type="NCBI Taxonomy" id="408172"/>
    <lineage>
        <taxon>unclassified sequences</taxon>
        <taxon>metagenomes</taxon>
        <taxon>ecological metagenomes</taxon>
    </lineage>
</organism>
<dbReference type="InterPro" id="IPR042097">
    <property type="entry name" value="Aminopeptidase_N-like_N_sf"/>
</dbReference>
<evidence type="ECO:0000256" key="2">
    <source>
        <dbReference type="ARBA" id="ARBA00010136"/>
    </source>
</evidence>
<dbReference type="PANTHER" id="PTHR11533:SF174">
    <property type="entry name" value="PUROMYCIN-SENSITIVE AMINOPEPTIDASE-RELATED"/>
    <property type="match status" value="1"/>
</dbReference>
<dbReference type="GO" id="GO:0043171">
    <property type="term" value="P:peptide catabolic process"/>
    <property type="evidence" value="ECO:0007669"/>
    <property type="project" value="TreeGrafter"/>
</dbReference>
<keyword evidence="6" id="KW-0378">Hydrolase</keyword>
<evidence type="ECO:0000256" key="8">
    <source>
        <dbReference type="ARBA" id="ARBA00023049"/>
    </source>
</evidence>
<evidence type="ECO:0000256" key="1">
    <source>
        <dbReference type="ARBA" id="ARBA00001947"/>
    </source>
</evidence>
<evidence type="ECO:0000256" key="5">
    <source>
        <dbReference type="ARBA" id="ARBA00022723"/>
    </source>
</evidence>
<dbReference type="GO" id="GO:0016020">
    <property type="term" value="C:membrane"/>
    <property type="evidence" value="ECO:0007669"/>
    <property type="project" value="TreeGrafter"/>
</dbReference>
<dbReference type="SUPFAM" id="SSF55486">
    <property type="entry name" value="Metalloproteases ('zincins'), catalytic domain"/>
    <property type="match status" value="1"/>
</dbReference>
<keyword evidence="4" id="KW-0645">Protease</keyword>
<keyword evidence="7" id="KW-0862">Zinc</keyword>
<protein>
    <submittedName>
        <fullName evidence="11">Uncharacterized protein</fullName>
    </submittedName>
</protein>
<feature type="domain" description="Aminopeptidase N-like N-terminal" evidence="10">
    <location>
        <begin position="34"/>
        <end position="207"/>
    </location>
</feature>
<dbReference type="GO" id="GO:0042277">
    <property type="term" value="F:peptide binding"/>
    <property type="evidence" value="ECO:0007669"/>
    <property type="project" value="TreeGrafter"/>
</dbReference>
<dbReference type="CDD" id="cd09603">
    <property type="entry name" value="M1_APN_like"/>
    <property type="match status" value="1"/>
</dbReference>
<dbReference type="InterPro" id="IPR045357">
    <property type="entry name" value="Aminopeptidase_N-like_N"/>
</dbReference>
<dbReference type="GO" id="GO:0005615">
    <property type="term" value="C:extracellular space"/>
    <property type="evidence" value="ECO:0007669"/>
    <property type="project" value="TreeGrafter"/>
</dbReference>
<sequence>MKNSLLMLFAVSFLHTPVSATDNYQRNWNVDVMHYRFHLELRDDTNSIAGKTDITVRFVTDGISEFSLDLIGRDPGEETGMEIADVSHNGEPVHFSHIDDRITVSMSSPSSAEERRIFTITYQGIPADGMIIAENMFGDRTFFGDNWPNRARHWLPTVDHVSDKATVEWIVVAPNHYQVIGTGRLIEQTSLSNGYHRTHWGSSIPIPPKVMVIGAARFAVQYVGTVSSVPLQSWVYPQNRDEGFYDYAIAEKVLRFFDGHIGPFPYEKLANVQSKTRYGGMENASNIFYSERSVSGNRTSEGLIAHEVAHQWFGNSVTEKDWHHIWLSEGFATYFTQLYNEFTQGHDAIENGMRGARNTVIAFYAQNSELALIAEQLTDPNRMLNRNAYQKGAWLLHMLRRQIGDEAFWAGIREYYREYRDTNALTEDLQRVMEKTSKQNLEQFFQQWAYVPGHPILEGTWRYDANAGQLNITIEQTQSSETIFMFPLDIEISISEEVTRVETLQMRSALETFSLSVDSAPSTVTLDPDTWLLFEGELSQQEGDVSRY</sequence>
<keyword evidence="5" id="KW-0479">Metal-binding</keyword>
<dbReference type="Gene3D" id="2.60.40.1730">
    <property type="entry name" value="tricorn interacting facor f3 domain"/>
    <property type="match status" value="1"/>
</dbReference>
<dbReference type="GO" id="GO:0008270">
    <property type="term" value="F:zinc ion binding"/>
    <property type="evidence" value="ECO:0007669"/>
    <property type="project" value="InterPro"/>
</dbReference>